<dbReference type="InterPro" id="IPR038577">
    <property type="entry name" value="GT10-like_C_sf"/>
</dbReference>
<organism evidence="2">
    <name type="scientific">marine sediment metagenome</name>
    <dbReference type="NCBI Taxonomy" id="412755"/>
    <lineage>
        <taxon>unclassified sequences</taxon>
        <taxon>metagenomes</taxon>
        <taxon>ecological metagenomes</taxon>
    </lineage>
</organism>
<feature type="non-terminal residue" evidence="2">
    <location>
        <position position="1"/>
    </location>
</feature>
<dbReference type="AlphaFoldDB" id="X1MEB7"/>
<dbReference type="InterPro" id="IPR055270">
    <property type="entry name" value="Glyco_tran_10_C"/>
</dbReference>
<dbReference type="EMBL" id="BARV01005884">
    <property type="protein sequence ID" value="GAI04719.1"/>
    <property type="molecule type" value="Genomic_DNA"/>
</dbReference>
<dbReference type="SUPFAM" id="SSF53756">
    <property type="entry name" value="UDP-Glycosyltransferase/glycogen phosphorylase"/>
    <property type="match status" value="1"/>
</dbReference>
<feature type="domain" description="Fucosyltransferase C-terminal" evidence="1">
    <location>
        <begin position="2"/>
        <end position="67"/>
    </location>
</feature>
<dbReference type="Pfam" id="PF00852">
    <property type="entry name" value="Glyco_transf_10"/>
    <property type="match status" value="1"/>
</dbReference>
<gene>
    <name evidence="2" type="ORF">S06H3_11969</name>
</gene>
<protein>
    <recommendedName>
        <fullName evidence="1">Fucosyltransferase C-terminal domain-containing protein</fullName>
    </recommendedName>
</protein>
<proteinExistence type="predicted"/>
<evidence type="ECO:0000259" key="1">
    <source>
        <dbReference type="Pfam" id="PF00852"/>
    </source>
</evidence>
<dbReference type="Gene3D" id="3.40.50.11660">
    <property type="entry name" value="Glycosyl transferase family 10, C-terminal domain"/>
    <property type="match status" value="1"/>
</dbReference>
<sequence length="85" mass="10366">GAIPIFHGPQNTKDYFDTSSFINYDDYSSYEKMIEKIIELDQDDEKYKQFLKRPFFYKNKVPKEFKEKEEELIKFYKNIFSGIKK</sequence>
<reference evidence="2" key="1">
    <citation type="journal article" date="2014" name="Front. Microbiol.">
        <title>High frequency of phylogenetically diverse reductive dehalogenase-homologous genes in deep subseafloor sedimentary metagenomes.</title>
        <authorList>
            <person name="Kawai M."/>
            <person name="Futagami T."/>
            <person name="Toyoda A."/>
            <person name="Takaki Y."/>
            <person name="Nishi S."/>
            <person name="Hori S."/>
            <person name="Arai W."/>
            <person name="Tsubouchi T."/>
            <person name="Morono Y."/>
            <person name="Uchiyama I."/>
            <person name="Ito T."/>
            <person name="Fujiyama A."/>
            <person name="Inagaki F."/>
            <person name="Takami H."/>
        </authorList>
    </citation>
    <scope>NUCLEOTIDE SEQUENCE</scope>
    <source>
        <strain evidence="2">Expedition CK06-06</strain>
    </source>
</reference>
<evidence type="ECO:0000313" key="2">
    <source>
        <dbReference type="EMBL" id="GAI04719.1"/>
    </source>
</evidence>
<name>X1MEB7_9ZZZZ</name>
<accession>X1MEB7</accession>
<comment type="caution">
    <text evidence="2">The sequence shown here is derived from an EMBL/GenBank/DDBJ whole genome shotgun (WGS) entry which is preliminary data.</text>
</comment>